<protein>
    <submittedName>
        <fullName evidence="6">Cysteine synthase A</fullName>
    </submittedName>
</protein>
<dbReference type="PANTHER" id="PTHR10314">
    <property type="entry name" value="CYSTATHIONINE BETA-SYNTHASE"/>
    <property type="match status" value="1"/>
</dbReference>
<feature type="domain" description="Tryptophan synthase beta chain-like PALP" evidence="5">
    <location>
        <begin position="17"/>
        <end position="291"/>
    </location>
</feature>
<reference evidence="6 7" key="1">
    <citation type="submission" date="2018-11" db="EMBL/GenBank/DDBJ databases">
        <title>Sequencing the genomes of 1000 actinobacteria strains.</title>
        <authorList>
            <person name="Klenk H.-P."/>
        </authorList>
    </citation>
    <scope>NUCLEOTIDE SEQUENCE [LARGE SCALE GENOMIC DNA]</scope>
    <source>
        <strain evidence="6 7">DSM 44231</strain>
    </source>
</reference>
<dbReference type="InterPro" id="IPR023927">
    <property type="entry name" value="SbnA"/>
</dbReference>
<name>A0A3N1H0R8_9PSEU</name>
<evidence type="ECO:0000313" key="7">
    <source>
        <dbReference type="Proteomes" id="UP000268727"/>
    </source>
</evidence>
<dbReference type="InterPro" id="IPR036052">
    <property type="entry name" value="TrpB-like_PALP_sf"/>
</dbReference>
<keyword evidence="4" id="KW-0663">Pyridoxal phosphate</keyword>
<dbReference type="EMBL" id="RJKM01000001">
    <property type="protein sequence ID" value="ROP36141.1"/>
    <property type="molecule type" value="Genomic_DNA"/>
</dbReference>
<dbReference type="Proteomes" id="UP000268727">
    <property type="component" value="Unassembled WGS sequence"/>
</dbReference>
<dbReference type="GO" id="GO:1901605">
    <property type="term" value="P:alpha-amino acid metabolic process"/>
    <property type="evidence" value="ECO:0007669"/>
    <property type="project" value="UniProtKB-ARBA"/>
</dbReference>
<organism evidence="6 7">
    <name type="scientific">Saccharothrix texasensis</name>
    <dbReference type="NCBI Taxonomy" id="103734"/>
    <lineage>
        <taxon>Bacteria</taxon>
        <taxon>Bacillati</taxon>
        <taxon>Actinomycetota</taxon>
        <taxon>Actinomycetes</taxon>
        <taxon>Pseudonocardiales</taxon>
        <taxon>Pseudonocardiaceae</taxon>
        <taxon>Saccharothrix</taxon>
    </lineage>
</organism>
<dbReference type="NCBIfam" id="TIGR03945">
    <property type="entry name" value="PLP_SbnA_fam"/>
    <property type="match status" value="1"/>
</dbReference>
<dbReference type="InterPro" id="IPR050214">
    <property type="entry name" value="Cys_Synth/Cystath_Beta-Synth"/>
</dbReference>
<dbReference type="OrthoDB" id="5176350at2"/>
<dbReference type="GO" id="GO:0016740">
    <property type="term" value="F:transferase activity"/>
    <property type="evidence" value="ECO:0007669"/>
    <property type="project" value="UniProtKB-KW"/>
</dbReference>
<dbReference type="InterPro" id="IPR001926">
    <property type="entry name" value="TrpB-like_PALP"/>
</dbReference>
<evidence type="ECO:0000313" key="6">
    <source>
        <dbReference type="EMBL" id="ROP36141.1"/>
    </source>
</evidence>
<evidence type="ECO:0000256" key="4">
    <source>
        <dbReference type="ARBA" id="ARBA00022898"/>
    </source>
</evidence>
<dbReference type="Pfam" id="PF00291">
    <property type="entry name" value="PALP"/>
    <property type="match status" value="1"/>
</dbReference>
<gene>
    <name evidence="6" type="ORF">EDD40_1403</name>
</gene>
<comment type="caution">
    <text evidence="6">The sequence shown here is derived from an EMBL/GenBank/DDBJ whole genome shotgun (WGS) entry which is preliminary data.</text>
</comment>
<proteinExistence type="predicted"/>
<sequence>MPVISTPQEFNVDDLYVDLRRLSGHPLYLKCEGFNFAGSIKLKAANEMVSAAVRAGTLREGATLVESSSGNLGVALALVAASRGYRFLCVTDARCNLATRQLMEALGARVHVITEPDPQDGYLGARIRYVKQVCEDEGYVWLNQYANPANWMAHYQSTGPEILKSFPEVDVVFIGAGSTGTLMGCARYFKETKPSVRVVAVDSVGSVTFGTPAQPRLLPGLGTSVRPPLLDESFVDEVLHVAERDTVRACRTLLRHGFLFGGSTGTVLSGAADWLTRNRPDGDVTAVAIAPDLGDRYLDTVYRDQWISDSYDAELLAEDAMLARRLP</sequence>
<keyword evidence="3" id="KW-0808">Transferase</keyword>
<dbReference type="Gene3D" id="3.40.50.1100">
    <property type="match status" value="2"/>
</dbReference>
<evidence type="ECO:0000259" key="5">
    <source>
        <dbReference type="Pfam" id="PF00291"/>
    </source>
</evidence>
<evidence type="ECO:0000256" key="2">
    <source>
        <dbReference type="ARBA" id="ARBA00011738"/>
    </source>
</evidence>
<dbReference type="SUPFAM" id="SSF53686">
    <property type="entry name" value="Tryptophan synthase beta subunit-like PLP-dependent enzymes"/>
    <property type="match status" value="1"/>
</dbReference>
<dbReference type="CDD" id="cd01561">
    <property type="entry name" value="CBS_like"/>
    <property type="match status" value="1"/>
</dbReference>
<accession>A0A3N1H0R8</accession>
<keyword evidence="7" id="KW-1185">Reference proteome</keyword>
<dbReference type="RefSeq" id="WP_123742176.1">
    <property type="nucleotide sequence ID" value="NZ_RJKM01000001.1"/>
</dbReference>
<dbReference type="AlphaFoldDB" id="A0A3N1H0R8"/>
<comment type="subunit">
    <text evidence="2">Homodimer.</text>
</comment>
<evidence type="ECO:0000256" key="1">
    <source>
        <dbReference type="ARBA" id="ARBA00001933"/>
    </source>
</evidence>
<evidence type="ECO:0000256" key="3">
    <source>
        <dbReference type="ARBA" id="ARBA00022679"/>
    </source>
</evidence>
<comment type="cofactor">
    <cofactor evidence="1">
        <name>pyridoxal 5'-phosphate</name>
        <dbReference type="ChEBI" id="CHEBI:597326"/>
    </cofactor>
</comment>